<keyword evidence="4" id="KW-1185">Reference proteome</keyword>
<feature type="compositionally biased region" description="Polar residues" evidence="2">
    <location>
        <begin position="222"/>
        <end position="233"/>
    </location>
</feature>
<comment type="caution">
    <text evidence="3">The sequence shown here is derived from an EMBL/GenBank/DDBJ whole genome shotgun (WGS) entry which is preliminary data.</text>
</comment>
<evidence type="ECO:0000313" key="4">
    <source>
        <dbReference type="Proteomes" id="UP000827284"/>
    </source>
</evidence>
<accession>A0A9P3LX31</accession>
<feature type="compositionally biased region" description="Low complexity" evidence="2">
    <location>
        <begin position="541"/>
        <end position="554"/>
    </location>
</feature>
<dbReference type="Proteomes" id="UP000827284">
    <property type="component" value="Unassembled WGS sequence"/>
</dbReference>
<evidence type="ECO:0000256" key="1">
    <source>
        <dbReference type="SAM" id="Coils"/>
    </source>
</evidence>
<reference evidence="3" key="2">
    <citation type="journal article" date="2022" name="Microbiol. Resour. Announc.">
        <title>Whole-Genome Sequence of Entomortierella parvispora E1425, a Mucoromycotan Fungus Associated with Burkholderiaceae-Related Endosymbiotic Bacteria.</title>
        <authorList>
            <person name="Herlambang A."/>
            <person name="Guo Y."/>
            <person name="Takashima Y."/>
            <person name="Narisawa K."/>
            <person name="Ohta H."/>
            <person name="Nishizawa T."/>
        </authorList>
    </citation>
    <scope>NUCLEOTIDE SEQUENCE</scope>
    <source>
        <strain evidence="3">E1425</strain>
    </source>
</reference>
<feature type="compositionally biased region" description="Basic and acidic residues" evidence="2">
    <location>
        <begin position="676"/>
        <end position="693"/>
    </location>
</feature>
<evidence type="ECO:0000313" key="3">
    <source>
        <dbReference type="EMBL" id="GJJ73689.1"/>
    </source>
</evidence>
<organism evidence="3 4">
    <name type="scientific">Entomortierella parvispora</name>
    <dbReference type="NCBI Taxonomy" id="205924"/>
    <lineage>
        <taxon>Eukaryota</taxon>
        <taxon>Fungi</taxon>
        <taxon>Fungi incertae sedis</taxon>
        <taxon>Mucoromycota</taxon>
        <taxon>Mortierellomycotina</taxon>
        <taxon>Mortierellomycetes</taxon>
        <taxon>Mortierellales</taxon>
        <taxon>Mortierellaceae</taxon>
        <taxon>Entomortierella</taxon>
    </lineage>
</organism>
<name>A0A9P3LX31_9FUNG</name>
<feature type="compositionally biased region" description="Low complexity" evidence="2">
    <location>
        <begin position="243"/>
        <end position="274"/>
    </location>
</feature>
<feature type="region of interest" description="Disordered" evidence="2">
    <location>
        <begin position="163"/>
        <end position="279"/>
    </location>
</feature>
<feature type="region of interest" description="Disordered" evidence="2">
    <location>
        <begin position="519"/>
        <end position="554"/>
    </location>
</feature>
<feature type="compositionally biased region" description="Low complexity" evidence="2">
    <location>
        <begin position="1"/>
        <end position="19"/>
    </location>
</feature>
<dbReference type="AlphaFoldDB" id="A0A9P3LX31"/>
<feature type="compositionally biased region" description="Low complexity" evidence="2">
    <location>
        <begin position="181"/>
        <end position="208"/>
    </location>
</feature>
<reference evidence="3" key="1">
    <citation type="submission" date="2021-11" db="EMBL/GenBank/DDBJ databases">
        <authorList>
            <person name="Herlambang A."/>
            <person name="Guo Y."/>
            <person name="Takashima Y."/>
            <person name="Nishizawa T."/>
        </authorList>
    </citation>
    <scope>NUCLEOTIDE SEQUENCE</scope>
    <source>
        <strain evidence="3">E1425</strain>
    </source>
</reference>
<feature type="region of interest" description="Disordered" evidence="2">
    <location>
        <begin position="1"/>
        <end position="42"/>
    </location>
</feature>
<feature type="region of interest" description="Disordered" evidence="2">
    <location>
        <begin position="636"/>
        <end position="710"/>
    </location>
</feature>
<dbReference type="OrthoDB" id="2434930at2759"/>
<evidence type="ECO:0000256" key="2">
    <source>
        <dbReference type="SAM" id="MobiDB-lite"/>
    </source>
</evidence>
<sequence length="1007" mass="110593">MSSFSSTPPPRSNSSSRSSYNGSHGLQGPSHNRRGSNSTLSVHSVSIRDPCYRDLQTLQADHAALYNQLKQTQQTLQHSYQDAIMAQERSKRAEIESGRLRNQMDNILKKHVDHHPEREALVQELGELQNRYEIEIGARRVLEKEHSALQHELLQLRLNNGVTGTSSSSKGLLPPPPPASPASSFSGAGGAPSPTSSIRSSTFSFLSGGSSGRRKSRISLSNDRPTSTKSARITETEEVLLGSPQSIHRQQSQSQSLPQTPTTPSRTWTTQASTPLQGADDGVQLVQDPDHEMLSQFQAGLPSWEQLEADKLMLEQLKEENVSMRLELNDLRYRNQAEKSSIKSYMSLFESLQKKQANALTVAQAEIDLLRSSLQEHILRLDSRESLIQTFAATVNNQAIELESLTKKTARDTASRAQLEQEMASLLEATVLILERLFNNVERTRSRVVEVLDPIRQTVHHMDVPTILEEWRACEQGVQSAFNDLASSLIRKQEAQEWEITTGNVSSPLEPLGASTLTFHGSNENMSKKDFNQRRRGSNFSTTSSVGSQQGSISSNRAMPMAMSTTISTNDPQSSNMAVLDNSASQDVFVWRRSMADTFLEDCVKSVETLATEKRGLQTRIVELTRALVDQDERKRLEEMHSEKSKITELDDKLGDKEKQENSTPQETLSAIEDGPVEKKEMAHGEVEEKQDTASEPAVKQSESNDVDLKSRADRLEELLTKVLAWTESQMHSSATSTHDGTIDKVMDAKKPAEARDVDDDILALGISSPLTVVRAETDHGSNSNNSTQVPVKILTPAADQPAQAYLGLSSDSSIRVLIDLIRQELSKTTQGAFSSNDQQSSEIARRPLVQVISTDQRVPPSFSNSLRGLVSPMSSSSTVSSCSSSSGYFFASTTTTTTTTTTTSALGRLSSSASLPSPGFSPTGEILDVDALCRDLAFRNFPKQHQWTKRKSRASSFSSTSSSASHKDMLLPWNPLSSSVLAATLSQSSTFTLPPRPPAPIVTLSK</sequence>
<proteinExistence type="predicted"/>
<feature type="compositionally biased region" description="Basic and acidic residues" evidence="2">
    <location>
        <begin position="636"/>
        <end position="661"/>
    </location>
</feature>
<dbReference type="EMBL" id="BQFW01000008">
    <property type="protein sequence ID" value="GJJ73689.1"/>
    <property type="molecule type" value="Genomic_DNA"/>
</dbReference>
<keyword evidence="1" id="KW-0175">Coiled coil</keyword>
<feature type="coiled-coil region" evidence="1">
    <location>
        <begin position="307"/>
        <end position="334"/>
    </location>
</feature>
<gene>
    <name evidence="3" type="ORF">EMPS_06047</name>
</gene>
<protein>
    <submittedName>
        <fullName evidence="3">Uncharacterized protein</fullName>
    </submittedName>
</protein>